<evidence type="ECO:0000313" key="9">
    <source>
        <dbReference type="Proteomes" id="UP000029844"/>
    </source>
</evidence>
<dbReference type="EMBL" id="JAARYY010000010">
    <property type="protein sequence ID" value="MBC2245300.1"/>
    <property type="molecule type" value="Genomic_DNA"/>
</dbReference>
<evidence type="ECO:0000313" key="4">
    <source>
        <dbReference type="EMBL" id="MBC1563413.1"/>
    </source>
</evidence>
<evidence type="ECO:0000313" key="5">
    <source>
        <dbReference type="EMBL" id="MBC1567037.1"/>
    </source>
</evidence>
<protein>
    <submittedName>
        <fullName evidence="4">CamS family sex pheromone protein</fullName>
    </submittedName>
</protein>
<dbReference type="EMBL" id="JAARVD010000008">
    <property type="protein sequence ID" value="MBC1797918.1"/>
    <property type="molecule type" value="Genomic_DNA"/>
</dbReference>
<dbReference type="STRING" id="1552123.EP57_01420"/>
<evidence type="ECO:0000313" key="11">
    <source>
        <dbReference type="Proteomes" id="UP000541955"/>
    </source>
</evidence>
<dbReference type="Proteomes" id="UP000550367">
    <property type="component" value="Unassembled WGS sequence"/>
</dbReference>
<feature type="region of interest" description="Disordered" evidence="1">
    <location>
        <begin position="117"/>
        <end position="136"/>
    </location>
</feature>
<proteinExistence type="predicted"/>
<evidence type="ECO:0000313" key="3">
    <source>
        <dbReference type="EMBL" id="KGL44282.1"/>
    </source>
</evidence>
<feature type="signal peptide" evidence="2">
    <location>
        <begin position="1"/>
        <end position="24"/>
    </location>
</feature>
<keyword evidence="9" id="KW-1185">Reference proteome</keyword>
<evidence type="ECO:0000313" key="8">
    <source>
        <dbReference type="EMBL" id="MBC2245300.1"/>
    </source>
</evidence>
<evidence type="ECO:0000313" key="14">
    <source>
        <dbReference type="Proteomes" id="UP000586951"/>
    </source>
</evidence>
<keyword evidence="2" id="KW-0732">Signal</keyword>
<dbReference type="Proteomes" id="UP000548082">
    <property type="component" value="Unassembled WGS sequence"/>
</dbReference>
<evidence type="ECO:0000256" key="2">
    <source>
        <dbReference type="SAM" id="SignalP"/>
    </source>
</evidence>
<dbReference type="EMBL" id="JAARXI010000008">
    <property type="protein sequence ID" value="MBC2117853.1"/>
    <property type="molecule type" value="Genomic_DNA"/>
</dbReference>
<dbReference type="Pfam" id="PF07537">
    <property type="entry name" value="CamS"/>
    <property type="match status" value="1"/>
</dbReference>
<dbReference type="CDD" id="cd13441">
    <property type="entry name" value="CamS_repeat_1"/>
    <property type="match status" value="1"/>
</dbReference>
<dbReference type="Gene3D" id="3.10.570.10">
    <property type="entry name" value="sex pheromone staph- cam373 precursor domain"/>
    <property type="match status" value="1"/>
</dbReference>
<dbReference type="Proteomes" id="UP000529446">
    <property type="component" value="Unassembled WGS sequence"/>
</dbReference>
<name>A0A099WH04_9LIST</name>
<dbReference type="GeneID" id="58716106"/>
<feature type="compositionally biased region" description="Basic and acidic residues" evidence="1">
    <location>
        <begin position="117"/>
        <end position="135"/>
    </location>
</feature>
<dbReference type="EMBL" id="JAARRW010000008">
    <property type="protein sequence ID" value="MBC1563413.1"/>
    <property type="molecule type" value="Genomic_DNA"/>
</dbReference>
<evidence type="ECO:0000313" key="12">
    <source>
        <dbReference type="Proteomes" id="UP000548082"/>
    </source>
</evidence>
<evidence type="ECO:0000256" key="1">
    <source>
        <dbReference type="SAM" id="MobiDB-lite"/>
    </source>
</evidence>
<dbReference type="PROSITE" id="PS51257">
    <property type="entry name" value="PROKAR_LIPOPROTEIN"/>
    <property type="match status" value="1"/>
</dbReference>
<sequence length="373" mass="41134">MKKLLAVSLSTALLLAGCAPSLNSDEQVVQKKDTKQAETGIMTKNQISADYYKTVLPYKASKSRGLVVSNINSRYDINELESGLMRVSQQNYSPDNYLFQEGQYLTTETLTKWLDRSSDKNKDGLNPKDNGKSGDQRAPIYLAHILEQDYLKETDKNTVGLGGISIALAMNSVDYYQKVKYGATYEQNISDSTLLAQGKEMAATVLSRIRATKGLDSVPVTIAIYKQGKRDGVVPGNFIAMTTANGSDLGKWKTIDEKTYVLPSADAKSDHKTDNTSFEDFKADIEKYYPNYTGVVGRARYEDGEMAELNIDIPLQFYGEAEIIGFTQYVTDLIGKHLSTNAAIQVNITTTDGTAALITRKANDNTPTAHIFD</sequence>
<dbReference type="RefSeq" id="WP_036083503.1">
    <property type="nucleotide sequence ID" value="NZ_CBCSHQ010000015.1"/>
</dbReference>
<dbReference type="EMBL" id="JAARRU010000008">
    <property type="protein sequence ID" value="MBC1567037.1"/>
    <property type="molecule type" value="Genomic_DNA"/>
</dbReference>
<dbReference type="PIRSF" id="PIRSF012509">
    <property type="entry name" value="CamS"/>
    <property type="match status" value="1"/>
</dbReference>
<gene>
    <name evidence="3" type="ORF">EP57_01420</name>
    <name evidence="4" type="ORF">HB902_15165</name>
    <name evidence="5" type="ORF">HB907_16640</name>
    <name evidence="6" type="ORF">HCA55_14380</name>
    <name evidence="7" type="ORF">HCB06_14570</name>
    <name evidence="8" type="ORF">HCB25_14545</name>
</gene>
<comment type="caution">
    <text evidence="3">The sequence shown here is derived from an EMBL/GenBank/DDBJ whole genome shotgun (WGS) entry which is preliminary data.</text>
</comment>
<reference evidence="10 11" key="2">
    <citation type="submission" date="2020-03" db="EMBL/GenBank/DDBJ databases">
        <title>Soil Listeria distribution.</title>
        <authorList>
            <person name="Liao J."/>
            <person name="Wiedmann M."/>
        </authorList>
    </citation>
    <scope>NUCLEOTIDE SEQUENCE [LARGE SCALE GENOMIC DNA]</scope>
    <source>
        <strain evidence="8 13">FSL L7-0153</strain>
        <strain evidence="7 10">FSL L7-0360</strain>
        <strain evidence="6 12">FSL L7-0990</strain>
        <strain evidence="4 11">FSL L7-1387</strain>
        <strain evidence="5 14">FSL L7-1427</strain>
    </source>
</reference>
<reference evidence="3 9" key="1">
    <citation type="submission" date="2014-05" db="EMBL/GenBank/DDBJ databases">
        <title>Novel Listeriaceae from food processing environments.</title>
        <authorList>
            <person name="den Bakker H.C."/>
        </authorList>
    </citation>
    <scope>NUCLEOTIDE SEQUENCE [LARGE SCALE GENOMIC DNA]</scope>
    <source>
        <strain evidence="3 9">FSL A5-0281</strain>
    </source>
</reference>
<dbReference type="InterPro" id="IPR011426">
    <property type="entry name" value="CamS"/>
</dbReference>
<evidence type="ECO:0000313" key="10">
    <source>
        <dbReference type="Proteomes" id="UP000529446"/>
    </source>
</evidence>
<dbReference type="Proteomes" id="UP000541955">
    <property type="component" value="Unassembled WGS sequence"/>
</dbReference>
<dbReference type="Proteomes" id="UP000029844">
    <property type="component" value="Unassembled WGS sequence"/>
</dbReference>
<dbReference type="EMBL" id="JNFA01000003">
    <property type="protein sequence ID" value="KGL44282.1"/>
    <property type="molecule type" value="Genomic_DNA"/>
</dbReference>
<evidence type="ECO:0000313" key="13">
    <source>
        <dbReference type="Proteomes" id="UP000550367"/>
    </source>
</evidence>
<dbReference type="AlphaFoldDB" id="A0A099WH04"/>
<evidence type="ECO:0000313" key="7">
    <source>
        <dbReference type="EMBL" id="MBC2117853.1"/>
    </source>
</evidence>
<dbReference type="eggNOG" id="COG4851">
    <property type="taxonomic scope" value="Bacteria"/>
</dbReference>
<organism evidence="3 9">
    <name type="scientific">Listeria booriae</name>
    <dbReference type="NCBI Taxonomy" id="1552123"/>
    <lineage>
        <taxon>Bacteria</taxon>
        <taxon>Bacillati</taxon>
        <taxon>Bacillota</taxon>
        <taxon>Bacilli</taxon>
        <taxon>Bacillales</taxon>
        <taxon>Listeriaceae</taxon>
        <taxon>Listeria</taxon>
    </lineage>
</organism>
<evidence type="ECO:0000313" key="6">
    <source>
        <dbReference type="EMBL" id="MBC1797918.1"/>
    </source>
</evidence>
<dbReference type="Proteomes" id="UP000586951">
    <property type="component" value="Unassembled WGS sequence"/>
</dbReference>
<accession>A0A099WH04</accession>
<dbReference type="CDD" id="cd13440">
    <property type="entry name" value="CamS_repeat_2"/>
    <property type="match status" value="1"/>
</dbReference>
<feature type="chain" id="PRO_5041521467" evidence="2">
    <location>
        <begin position="25"/>
        <end position="373"/>
    </location>
</feature>
<dbReference type="OrthoDB" id="9795361at2"/>